<organism evidence="8 9">
    <name type="scientific">Umbra pygmaea</name>
    <name type="common">Eastern mudminnow</name>
    <dbReference type="NCBI Taxonomy" id="75934"/>
    <lineage>
        <taxon>Eukaryota</taxon>
        <taxon>Metazoa</taxon>
        <taxon>Chordata</taxon>
        <taxon>Craniata</taxon>
        <taxon>Vertebrata</taxon>
        <taxon>Euteleostomi</taxon>
        <taxon>Actinopterygii</taxon>
        <taxon>Neopterygii</taxon>
        <taxon>Teleostei</taxon>
        <taxon>Protacanthopterygii</taxon>
        <taxon>Esociformes</taxon>
        <taxon>Umbridae</taxon>
        <taxon>Umbra</taxon>
    </lineage>
</organism>
<comment type="subcellular location">
    <subcellularLocation>
        <location evidence="1">Mitochondrion</location>
    </subcellularLocation>
</comment>
<dbReference type="HAMAP" id="MF_00251">
    <property type="entry name" value="Ribosomal_bL36"/>
    <property type="match status" value="1"/>
</dbReference>
<name>A0ABD0VXC2_UMBPY</name>
<evidence type="ECO:0000256" key="1">
    <source>
        <dbReference type="ARBA" id="ARBA00004173"/>
    </source>
</evidence>
<proteinExistence type="inferred from homology"/>
<evidence type="ECO:0000256" key="4">
    <source>
        <dbReference type="ARBA" id="ARBA00022980"/>
    </source>
</evidence>
<accession>A0ABD0VXC2</accession>
<dbReference type="InterPro" id="IPR035977">
    <property type="entry name" value="Ribosomal_bL36_sp"/>
</dbReference>
<dbReference type="GO" id="GO:0005739">
    <property type="term" value="C:mitochondrion"/>
    <property type="evidence" value="ECO:0007669"/>
    <property type="project" value="UniProtKB-SubCell"/>
</dbReference>
<keyword evidence="6 7" id="KW-0687">Ribonucleoprotein</keyword>
<keyword evidence="9" id="KW-1185">Reference proteome</keyword>
<evidence type="ECO:0000256" key="5">
    <source>
        <dbReference type="ARBA" id="ARBA00023128"/>
    </source>
</evidence>
<dbReference type="PANTHER" id="PTHR46909">
    <property type="entry name" value="39S RIBOSOMAL PROTEIN L36, MITOCHONDRIAL"/>
    <property type="match status" value="1"/>
</dbReference>
<dbReference type="InterPro" id="IPR000473">
    <property type="entry name" value="Ribosomal_bL36"/>
</dbReference>
<comment type="similarity">
    <text evidence="2 7">Belongs to the bacterial ribosomal protein bL36 family.</text>
</comment>
<evidence type="ECO:0000256" key="6">
    <source>
        <dbReference type="ARBA" id="ARBA00023274"/>
    </source>
</evidence>
<keyword evidence="3" id="KW-0809">Transit peptide</keyword>
<evidence type="ECO:0000256" key="2">
    <source>
        <dbReference type="ARBA" id="ARBA00007645"/>
    </source>
</evidence>
<dbReference type="PANTHER" id="PTHR46909:SF1">
    <property type="entry name" value="LARGE RIBOSOMAL SUBUNIT PROTEIN BL36M"/>
    <property type="match status" value="1"/>
</dbReference>
<keyword evidence="4 7" id="KW-0689">Ribosomal protein</keyword>
<dbReference type="EMBL" id="JAGEUA010000011">
    <property type="protein sequence ID" value="KAL0962110.1"/>
    <property type="molecule type" value="Genomic_DNA"/>
</dbReference>
<dbReference type="NCBIfam" id="TIGR01022">
    <property type="entry name" value="rpmJ_bact"/>
    <property type="match status" value="1"/>
</dbReference>
<protein>
    <recommendedName>
        <fullName evidence="7">Ribosomal protein</fullName>
    </recommendedName>
</protein>
<dbReference type="AlphaFoldDB" id="A0ABD0VXC2"/>
<dbReference type="GO" id="GO:0005840">
    <property type="term" value="C:ribosome"/>
    <property type="evidence" value="ECO:0007669"/>
    <property type="project" value="UniProtKB-KW"/>
</dbReference>
<reference evidence="8 9" key="1">
    <citation type="submission" date="2024-06" db="EMBL/GenBank/DDBJ databases">
        <authorList>
            <person name="Pan Q."/>
            <person name="Wen M."/>
            <person name="Jouanno E."/>
            <person name="Zahm M."/>
            <person name="Klopp C."/>
            <person name="Cabau C."/>
            <person name="Louis A."/>
            <person name="Berthelot C."/>
            <person name="Parey E."/>
            <person name="Roest Crollius H."/>
            <person name="Montfort J."/>
            <person name="Robinson-Rechavi M."/>
            <person name="Bouchez O."/>
            <person name="Lampietro C."/>
            <person name="Lopez Roques C."/>
            <person name="Donnadieu C."/>
            <person name="Postlethwait J."/>
            <person name="Bobe J."/>
            <person name="Verreycken H."/>
            <person name="Guiguen Y."/>
        </authorList>
    </citation>
    <scope>NUCLEOTIDE SEQUENCE [LARGE SCALE GENOMIC DNA]</scope>
    <source>
        <strain evidence="8">Up_M1</strain>
        <tissue evidence="8">Testis</tissue>
    </source>
</reference>
<dbReference type="PROSITE" id="PS00828">
    <property type="entry name" value="RIBOSOMAL_L36"/>
    <property type="match status" value="1"/>
</dbReference>
<evidence type="ECO:0000256" key="3">
    <source>
        <dbReference type="ARBA" id="ARBA00022946"/>
    </source>
</evidence>
<sequence length="147" mass="16385">MITYVNASGRKQQGFQAGVGDTMGPLLLNQLMSSFTRHLTQMTRITLGQSYPTSTISRFLSSFASYPARVLLAPGRHIQPLVGTPSSSIGQTSLLGKCQHLVCLQPSAGMKTRTSLRRRCKDCFFVVRRGRLFVFCKTHPRHKQRQG</sequence>
<evidence type="ECO:0000313" key="9">
    <source>
        <dbReference type="Proteomes" id="UP001557470"/>
    </source>
</evidence>
<dbReference type="GO" id="GO:1990904">
    <property type="term" value="C:ribonucleoprotein complex"/>
    <property type="evidence" value="ECO:0007669"/>
    <property type="project" value="UniProtKB-KW"/>
</dbReference>
<evidence type="ECO:0000313" key="8">
    <source>
        <dbReference type="EMBL" id="KAL0962110.1"/>
    </source>
</evidence>
<comment type="caution">
    <text evidence="8">The sequence shown here is derived from an EMBL/GenBank/DDBJ whole genome shotgun (WGS) entry which is preliminary data.</text>
</comment>
<evidence type="ECO:0000256" key="7">
    <source>
        <dbReference type="RuleBase" id="RU000570"/>
    </source>
</evidence>
<dbReference type="SUPFAM" id="SSF57840">
    <property type="entry name" value="Ribosomal protein L36"/>
    <property type="match status" value="1"/>
</dbReference>
<gene>
    <name evidence="8" type="ORF">UPYG_G00335790</name>
</gene>
<dbReference type="Pfam" id="PF00444">
    <property type="entry name" value="Ribosomal_L36"/>
    <property type="match status" value="1"/>
</dbReference>
<dbReference type="Proteomes" id="UP001557470">
    <property type="component" value="Unassembled WGS sequence"/>
</dbReference>
<dbReference type="InterPro" id="IPR052143">
    <property type="entry name" value="Mitoribosomal_bL36m"/>
</dbReference>
<keyword evidence="5" id="KW-0496">Mitochondrion</keyword>